<dbReference type="InterPro" id="IPR013216">
    <property type="entry name" value="Methyltransf_11"/>
</dbReference>
<feature type="domain" description="Methyltransferase type 11" evidence="4">
    <location>
        <begin position="67"/>
        <end position="154"/>
    </location>
</feature>
<feature type="region of interest" description="Disordered" evidence="3">
    <location>
        <begin position="283"/>
        <end position="308"/>
    </location>
</feature>
<dbReference type="InterPro" id="IPR029063">
    <property type="entry name" value="SAM-dependent_MTases_sf"/>
</dbReference>
<dbReference type="GO" id="GO:0008757">
    <property type="term" value="F:S-adenosylmethionine-dependent methyltransferase activity"/>
    <property type="evidence" value="ECO:0007669"/>
    <property type="project" value="InterPro"/>
</dbReference>
<evidence type="ECO:0000313" key="7">
    <source>
        <dbReference type="Proteomes" id="UP000621856"/>
    </source>
</evidence>
<evidence type="ECO:0000313" key="6">
    <source>
        <dbReference type="EMBL" id="NHK27449.1"/>
    </source>
</evidence>
<evidence type="ECO:0000256" key="1">
    <source>
        <dbReference type="ARBA" id="ARBA00022603"/>
    </source>
</evidence>
<dbReference type="PANTHER" id="PTHR13090:SF1">
    <property type="entry name" value="ARGININE-HYDROXYLASE NDUFAF5, MITOCHONDRIAL"/>
    <property type="match status" value="1"/>
</dbReference>
<dbReference type="Proteomes" id="UP000818603">
    <property type="component" value="Unassembled WGS sequence"/>
</dbReference>
<reference evidence="5" key="1">
    <citation type="journal article" date="2014" name="Int. J. Syst. Evol. Microbiol.">
        <title>Complete genome sequence of Corynebacterium casei LMG S-19264T (=DSM 44701T), isolated from a smear-ripened cheese.</title>
        <authorList>
            <consortium name="US DOE Joint Genome Institute (JGI-PGF)"/>
            <person name="Walter F."/>
            <person name="Albersmeier A."/>
            <person name="Kalinowski J."/>
            <person name="Ruckert C."/>
        </authorList>
    </citation>
    <scope>NUCLEOTIDE SEQUENCE</scope>
    <source>
        <strain evidence="5">CGMCC 1.14984</strain>
    </source>
</reference>
<evidence type="ECO:0000313" key="5">
    <source>
        <dbReference type="EMBL" id="GGH95471.1"/>
    </source>
</evidence>
<evidence type="ECO:0000256" key="2">
    <source>
        <dbReference type="ARBA" id="ARBA00022679"/>
    </source>
</evidence>
<dbReference type="EMBL" id="BMGZ01000001">
    <property type="protein sequence ID" value="GGH95471.1"/>
    <property type="molecule type" value="Genomic_DNA"/>
</dbReference>
<keyword evidence="8" id="KW-1185">Reference proteome</keyword>
<dbReference type="SUPFAM" id="SSF53335">
    <property type="entry name" value="S-adenosyl-L-methionine-dependent methyltransferases"/>
    <property type="match status" value="1"/>
</dbReference>
<comment type="caution">
    <text evidence="5">The sequence shown here is derived from an EMBL/GenBank/DDBJ whole genome shotgun (WGS) entry which is preliminary data.</text>
</comment>
<organism evidence="5 7">
    <name type="scientific">Aquisalinus luteolus</name>
    <dbReference type="NCBI Taxonomy" id="1566827"/>
    <lineage>
        <taxon>Bacteria</taxon>
        <taxon>Pseudomonadati</taxon>
        <taxon>Pseudomonadota</taxon>
        <taxon>Alphaproteobacteria</taxon>
        <taxon>Parvularculales</taxon>
        <taxon>Parvularculaceae</taxon>
        <taxon>Aquisalinus</taxon>
    </lineage>
</organism>
<reference evidence="5" key="3">
    <citation type="submission" date="2020-09" db="EMBL/GenBank/DDBJ databases">
        <authorList>
            <person name="Sun Q."/>
            <person name="Zhou Y."/>
        </authorList>
    </citation>
    <scope>NUCLEOTIDE SEQUENCE</scope>
    <source>
        <strain evidence="5">CGMCC 1.14984</strain>
    </source>
</reference>
<evidence type="ECO:0000313" key="8">
    <source>
        <dbReference type="Proteomes" id="UP000818603"/>
    </source>
</evidence>
<sequence length="308" mass="33298">MTNGHLTPKAGQPAQPPAIFDRTLLRQRQDRASKAFADHDFLHRHIAEDVIDRLETIIRTFHRAAFLGPGAHYITEALTPASDVSHVVSGAFSPAMARLGTDGAPRLTADEEALPFADSSLDLIVSMMALQSVNKLPEALARMRAALRPDGLLIAAFPGERSLHELRDSLYRAESEITGGVSPRLSPFTAIKDAGGLMQRAGLALPVADLIRLPVTYRNPMTLLADLRGMGETSVLTGRRKQTLRKDVLVRAMEIYAETWPADGGGVTATFEIVMLTGWAPHASQQKPLKPGSAKASLEDAVKSAEKD</sequence>
<evidence type="ECO:0000259" key="4">
    <source>
        <dbReference type="Pfam" id="PF08241"/>
    </source>
</evidence>
<feature type="compositionally biased region" description="Basic and acidic residues" evidence="3">
    <location>
        <begin position="297"/>
        <end position="308"/>
    </location>
</feature>
<dbReference type="InterPro" id="IPR050602">
    <property type="entry name" value="Malonyl-ACP_OMT"/>
</dbReference>
<protein>
    <submittedName>
        <fullName evidence="6">Methyltransferase domain-containing protein</fullName>
    </submittedName>
    <submittedName>
        <fullName evidence="5">SAM-dependent methyltransferase</fullName>
    </submittedName>
</protein>
<reference evidence="6 8" key="2">
    <citation type="submission" date="2020-02" db="EMBL/GenBank/DDBJ databases">
        <title>Genome sequence of Parvularcula flava strain NH6-79.</title>
        <authorList>
            <person name="Abdul Karim M.H."/>
            <person name="Lam M.Q."/>
            <person name="Chen S.J."/>
            <person name="Yahya A."/>
            <person name="Shahir S."/>
            <person name="Shamsir M.S."/>
            <person name="Chong C.S."/>
        </authorList>
    </citation>
    <scope>NUCLEOTIDE SEQUENCE [LARGE SCALE GENOMIC DNA]</scope>
    <source>
        <strain evidence="6 8">NH6-79</strain>
    </source>
</reference>
<accession>A0A8J3ETY1</accession>
<dbReference type="Pfam" id="PF08241">
    <property type="entry name" value="Methyltransf_11"/>
    <property type="match status" value="1"/>
</dbReference>
<gene>
    <name evidence="5" type="primary">bioC</name>
    <name evidence="6" type="ORF">FF098_005990</name>
    <name evidence="5" type="ORF">GCM10011355_12090</name>
</gene>
<dbReference type="AlphaFoldDB" id="A0A8J3ETY1"/>
<dbReference type="GO" id="GO:0032259">
    <property type="term" value="P:methylation"/>
    <property type="evidence" value="ECO:0007669"/>
    <property type="project" value="UniProtKB-KW"/>
</dbReference>
<dbReference type="Gene3D" id="3.40.50.150">
    <property type="entry name" value="Vaccinia Virus protein VP39"/>
    <property type="match status" value="1"/>
</dbReference>
<keyword evidence="2" id="KW-0808">Transferase</keyword>
<dbReference type="PANTHER" id="PTHR13090">
    <property type="entry name" value="ARGININE-HYDROXYLASE NDUFAF5, MITOCHONDRIAL"/>
    <property type="match status" value="1"/>
</dbReference>
<name>A0A8J3ETY1_9PROT</name>
<evidence type="ECO:0000256" key="3">
    <source>
        <dbReference type="SAM" id="MobiDB-lite"/>
    </source>
</evidence>
<keyword evidence="1 5" id="KW-0489">Methyltransferase</keyword>
<dbReference type="RefSeq" id="WP_155138415.1">
    <property type="nucleotide sequence ID" value="NZ_BMGZ01000001.1"/>
</dbReference>
<dbReference type="EMBL" id="VCJR02000001">
    <property type="protein sequence ID" value="NHK27449.1"/>
    <property type="molecule type" value="Genomic_DNA"/>
</dbReference>
<proteinExistence type="predicted"/>
<dbReference type="Proteomes" id="UP000621856">
    <property type="component" value="Unassembled WGS sequence"/>
</dbReference>